<keyword evidence="4" id="KW-1185">Reference proteome</keyword>
<accession>A0A975BEE1</accession>
<evidence type="ECO:0000256" key="1">
    <source>
        <dbReference type="SAM" id="Coils"/>
    </source>
</evidence>
<gene>
    <name evidence="3" type="ORF">dnl_60320</name>
</gene>
<dbReference type="PROSITE" id="PS51736">
    <property type="entry name" value="RECOMBINASES_3"/>
    <property type="match status" value="1"/>
</dbReference>
<dbReference type="KEGG" id="dli:dnl_60320"/>
<dbReference type="SUPFAM" id="SSF53041">
    <property type="entry name" value="Resolvase-like"/>
    <property type="match status" value="1"/>
</dbReference>
<name>A0A975BEE1_9BACT</name>
<evidence type="ECO:0000313" key="3">
    <source>
        <dbReference type="EMBL" id="QTA83619.1"/>
    </source>
</evidence>
<dbReference type="AlphaFoldDB" id="A0A975BEE1"/>
<dbReference type="GO" id="GO:0003677">
    <property type="term" value="F:DNA binding"/>
    <property type="evidence" value="ECO:0007669"/>
    <property type="project" value="InterPro"/>
</dbReference>
<dbReference type="FunFam" id="3.40.50.1390:FF:000002">
    <property type="entry name" value="ORF1 in transposon ISC1904"/>
    <property type="match status" value="1"/>
</dbReference>
<dbReference type="NCBIfam" id="NF033518">
    <property type="entry name" value="transpos_IS607"/>
    <property type="match status" value="1"/>
</dbReference>
<dbReference type="InterPro" id="IPR036162">
    <property type="entry name" value="Resolvase-like_N_sf"/>
</dbReference>
<dbReference type="InterPro" id="IPR048046">
    <property type="entry name" value="Transpos_IS607"/>
</dbReference>
<sequence>MKILSEYAKEHGIKYRAAWNRYKAGKIPDAYQDEFGKILIPENSPGRPEYTVCYARVSSSENKKNLEIQAERLCSYCAAKGWQIKEVVKECASGLNDNRPRLTKLLKNPVVTRIVVEHKDRLTRFGFNYIKLFKESQGCRIEIINESANDRDELMQDFVSLVTSFTTRLYGLRRSKRKTEKLIQELENENKKIVKGND</sequence>
<reference evidence="3" key="1">
    <citation type="journal article" date="2021" name="Microb. Physiol.">
        <title>Proteogenomic Insights into the Physiology of Marine, Sulfate-Reducing, Filamentous Desulfonema limicola and Desulfonema magnum.</title>
        <authorList>
            <person name="Schnaars V."/>
            <person name="Wohlbrand L."/>
            <person name="Scheve S."/>
            <person name="Hinrichs C."/>
            <person name="Reinhardt R."/>
            <person name="Rabus R."/>
        </authorList>
    </citation>
    <scope>NUCLEOTIDE SEQUENCE</scope>
    <source>
        <strain evidence="3">5ac10</strain>
    </source>
</reference>
<dbReference type="InterPro" id="IPR051491">
    <property type="entry name" value="Recombinase/Transposase-rel"/>
</dbReference>
<dbReference type="Gene3D" id="1.10.287.2170">
    <property type="match status" value="1"/>
</dbReference>
<organism evidence="3 4">
    <name type="scientific">Desulfonema limicola</name>
    <dbReference type="NCBI Taxonomy" id="45656"/>
    <lineage>
        <taxon>Bacteria</taxon>
        <taxon>Pseudomonadati</taxon>
        <taxon>Thermodesulfobacteriota</taxon>
        <taxon>Desulfobacteria</taxon>
        <taxon>Desulfobacterales</taxon>
        <taxon>Desulfococcaceae</taxon>
        <taxon>Desulfonema</taxon>
    </lineage>
</organism>
<keyword evidence="1" id="KW-0175">Coiled coil</keyword>
<dbReference type="PANTHER" id="PTHR36172:SF1">
    <property type="entry name" value="RESOLVASE-RELATED"/>
    <property type="match status" value="1"/>
</dbReference>
<dbReference type="InterPro" id="IPR041718">
    <property type="entry name" value="IS607_transposase-like"/>
</dbReference>
<evidence type="ECO:0000313" key="4">
    <source>
        <dbReference type="Proteomes" id="UP000663720"/>
    </source>
</evidence>
<feature type="coiled-coil region" evidence="1">
    <location>
        <begin position="169"/>
        <end position="196"/>
    </location>
</feature>
<proteinExistence type="predicted"/>
<dbReference type="Gene3D" id="3.40.50.1390">
    <property type="entry name" value="Resolvase, N-terminal catalytic domain"/>
    <property type="match status" value="1"/>
</dbReference>
<dbReference type="RefSeq" id="WP_207689432.1">
    <property type="nucleotide sequence ID" value="NZ_CP061799.1"/>
</dbReference>
<dbReference type="PANTHER" id="PTHR36172">
    <property type="match status" value="1"/>
</dbReference>
<dbReference type="SMART" id="SM00857">
    <property type="entry name" value="Resolvase"/>
    <property type="match status" value="1"/>
</dbReference>
<dbReference type="EMBL" id="CP061799">
    <property type="protein sequence ID" value="QTA83619.1"/>
    <property type="molecule type" value="Genomic_DNA"/>
</dbReference>
<dbReference type="Pfam" id="PF00239">
    <property type="entry name" value="Resolvase"/>
    <property type="match status" value="1"/>
</dbReference>
<dbReference type="Proteomes" id="UP000663720">
    <property type="component" value="Chromosome"/>
</dbReference>
<feature type="domain" description="Resolvase/invertase-type recombinase catalytic" evidence="2">
    <location>
        <begin position="50"/>
        <end position="189"/>
    </location>
</feature>
<dbReference type="CDD" id="cd03769">
    <property type="entry name" value="SR_IS607_transposase_like"/>
    <property type="match status" value="1"/>
</dbReference>
<protein>
    <submittedName>
        <fullName evidence="3">Resolvase N-terminal domain-containing protein</fullName>
    </submittedName>
</protein>
<dbReference type="InterPro" id="IPR006119">
    <property type="entry name" value="Resolv_N"/>
</dbReference>
<evidence type="ECO:0000259" key="2">
    <source>
        <dbReference type="PROSITE" id="PS51736"/>
    </source>
</evidence>
<dbReference type="GO" id="GO:0000150">
    <property type="term" value="F:DNA strand exchange activity"/>
    <property type="evidence" value="ECO:0007669"/>
    <property type="project" value="InterPro"/>
</dbReference>